<evidence type="ECO:0000256" key="7">
    <source>
        <dbReference type="ARBA" id="ARBA00022576"/>
    </source>
</evidence>
<dbReference type="InterPro" id="IPR043132">
    <property type="entry name" value="BCAT-like_C"/>
</dbReference>
<dbReference type="AlphaFoldDB" id="A0A1V5STE7"/>
<evidence type="ECO:0000256" key="9">
    <source>
        <dbReference type="ARBA" id="ARBA00022679"/>
    </source>
</evidence>
<evidence type="ECO:0000256" key="3">
    <source>
        <dbReference type="ARBA" id="ARBA00004824"/>
    </source>
</evidence>
<evidence type="ECO:0000256" key="15">
    <source>
        <dbReference type="RuleBase" id="RU004106"/>
    </source>
</evidence>
<dbReference type="InterPro" id="IPR033939">
    <property type="entry name" value="BCAT_family"/>
</dbReference>
<comment type="pathway">
    <text evidence="4 17">Amino-acid biosynthesis; L-valine biosynthesis; L-valine from pyruvate: step 4/4.</text>
</comment>
<evidence type="ECO:0000313" key="18">
    <source>
        <dbReference type="EMBL" id="OQA57242.1"/>
    </source>
</evidence>
<dbReference type="EC" id="2.6.1.42" evidence="17"/>
<keyword evidence="11 17" id="KW-0100">Branched-chain amino acid biosynthesis</keyword>
<comment type="catalytic activity">
    <reaction evidence="13 17">
        <text>L-isoleucine + 2-oxoglutarate = (S)-3-methyl-2-oxopentanoate + L-glutamate</text>
        <dbReference type="Rhea" id="RHEA:24801"/>
        <dbReference type="ChEBI" id="CHEBI:16810"/>
        <dbReference type="ChEBI" id="CHEBI:29985"/>
        <dbReference type="ChEBI" id="CHEBI:35146"/>
        <dbReference type="ChEBI" id="CHEBI:58045"/>
        <dbReference type="EC" id="2.6.1.42"/>
    </reaction>
</comment>
<dbReference type="GO" id="GO:0009097">
    <property type="term" value="P:isoleucine biosynthetic process"/>
    <property type="evidence" value="ECO:0007669"/>
    <property type="project" value="UniProtKB-UniPathway"/>
</dbReference>
<accession>A0A1V5STE7</accession>
<organism evidence="18">
    <name type="scientific">Candidatus Atribacter allofermentans</name>
    <dbReference type="NCBI Taxonomy" id="1852833"/>
    <lineage>
        <taxon>Bacteria</taxon>
        <taxon>Pseudomonadati</taxon>
        <taxon>Atribacterota</taxon>
        <taxon>Atribacteria</taxon>
        <taxon>Atribacterales</taxon>
        <taxon>Atribacteraceae</taxon>
        <taxon>Atribacter</taxon>
    </lineage>
</organism>
<dbReference type="PANTHER" id="PTHR42743:SF11">
    <property type="entry name" value="AMINODEOXYCHORISMATE LYASE"/>
    <property type="match status" value="1"/>
</dbReference>
<proteinExistence type="inferred from homology"/>
<evidence type="ECO:0000256" key="14">
    <source>
        <dbReference type="ARBA" id="ARBA00049229"/>
    </source>
</evidence>
<dbReference type="InterPro" id="IPR001544">
    <property type="entry name" value="Aminotrans_IV"/>
</dbReference>
<keyword evidence="8 17" id="KW-0028">Amino-acid biosynthesis</keyword>
<dbReference type="UniPathway" id="UPA00048">
    <property type="reaction ID" value="UER00073"/>
</dbReference>
<evidence type="ECO:0000256" key="4">
    <source>
        <dbReference type="ARBA" id="ARBA00004931"/>
    </source>
</evidence>
<comment type="pathway">
    <text evidence="3 17">Amino-acid biosynthesis; L-isoleucine biosynthesis; L-isoleucine from 2-oxobutanoate: step 4/4.</text>
</comment>
<dbReference type="Gene3D" id="3.30.470.10">
    <property type="match status" value="1"/>
</dbReference>
<dbReference type="UniPathway" id="UPA00049">
    <property type="reaction ID" value="UER00062"/>
</dbReference>
<comment type="similarity">
    <text evidence="6 15">Belongs to the class-IV pyridoxal-phosphate-dependent aminotransferase family.</text>
</comment>
<evidence type="ECO:0000256" key="12">
    <source>
        <dbReference type="ARBA" id="ARBA00048212"/>
    </source>
</evidence>
<dbReference type="InterPro" id="IPR018300">
    <property type="entry name" value="Aminotrans_IV_CS"/>
</dbReference>
<dbReference type="SUPFAM" id="SSF56752">
    <property type="entry name" value="D-aminoacid aminotransferase-like PLP-dependent enzymes"/>
    <property type="match status" value="1"/>
</dbReference>
<keyword evidence="7 17" id="KW-0032">Aminotransferase</keyword>
<dbReference type="InterPro" id="IPR043131">
    <property type="entry name" value="BCAT-like_N"/>
</dbReference>
<keyword evidence="9 17" id="KW-0808">Transferase</keyword>
<comment type="catalytic activity">
    <reaction evidence="12 17">
        <text>L-valine + 2-oxoglutarate = 3-methyl-2-oxobutanoate + L-glutamate</text>
        <dbReference type="Rhea" id="RHEA:24813"/>
        <dbReference type="ChEBI" id="CHEBI:11851"/>
        <dbReference type="ChEBI" id="CHEBI:16810"/>
        <dbReference type="ChEBI" id="CHEBI:29985"/>
        <dbReference type="ChEBI" id="CHEBI:57762"/>
        <dbReference type="EC" id="2.6.1.42"/>
    </reaction>
</comment>
<dbReference type="NCBIfam" id="TIGR01122">
    <property type="entry name" value="ilvE_I"/>
    <property type="match status" value="1"/>
</dbReference>
<dbReference type="CDD" id="cd01557">
    <property type="entry name" value="BCAT_beta_family"/>
    <property type="match status" value="1"/>
</dbReference>
<dbReference type="InterPro" id="IPR005785">
    <property type="entry name" value="B_amino_transI"/>
</dbReference>
<dbReference type="Pfam" id="PF01063">
    <property type="entry name" value="Aminotran_4"/>
    <property type="match status" value="1"/>
</dbReference>
<dbReference type="GO" id="GO:0052656">
    <property type="term" value="F:L-isoleucine-2-oxoglutarate transaminase activity"/>
    <property type="evidence" value="ECO:0007669"/>
    <property type="project" value="RHEA"/>
</dbReference>
<dbReference type="GO" id="GO:0009098">
    <property type="term" value="P:L-leucine biosynthetic process"/>
    <property type="evidence" value="ECO:0007669"/>
    <property type="project" value="UniProtKB-UniPathway"/>
</dbReference>
<evidence type="ECO:0000256" key="1">
    <source>
        <dbReference type="ARBA" id="ARBA00001933"/>
    </source>
</evidence>
<dbReference type="Proteomes" id="UP000485569">
    <property type="component" value="Unassembled WGS sequence"/>
</dbReference>
<gene>
    <name evidence="17 18" type="primary">ilvE</name>
    <name evidence="18" type="ORF">BWY41_01301</name>
</gene>
<dbReference type="Gene3D" id="3.20.10.10">
    <property type="entry name" value="D-amino Acid Aminotransferase, subunit A, domain 2"/>
    <property type="match status" value="1"/>
</dbReference>
<dbReference type="PANTHER" id="PTHR42743">
    <property type="entry name" value="AMINO-ACID AMINOTRANSFERASE"/>
    <property type="match status" value="1"/>
</dbReference>
<sequence length="308" mass="34837">MQELSSIWLNGKIVDWKDATTHVLTHALHYGTSVFEGIRCYKTIQGSAVFRLGDHIQRLFDSARIIKMCIPYSQKELYQATLETIRRNQVEECYIRPLVFRGYGEMGVDPTSCEVISAIAVWRWGAYMGEKGLKHGIRAKISSYTRNSMNASSPRAKTSANYLNSALAKTEAKELGYDEAILLDMHGFVSEGSGENIFMVKKGVLYTPHPYSILLGITRDTVIRLALDLEYDVRETHCTRDDLYLADEAFFTGTAAEITPIVEVDGRPIGDGKPGPVTRQLQEIFFRVIRGEEAAYIDWLDYVDKKKE</sequence>
<dbReference type="GO" id="GO:0052654">
    <property type="term" value="F:L-leucine-2-oxoglutarate transaminase activity"/>
    <property type="evidence" value="ECO:0007669"/>
    <property type="project" value="RHEA"/>
</dbReference>
<dbReference type="PROSITE" id="PS00770">
    <property type="entry name" value="AA_TRANSFER_CLASS_4"/>
    <property type="match status" value="1"/>
</dbReference>
<comment type="caution">
    <text evidence="18">The sequence shown here is derived from an EMBL/GenBank/DDBJ whole genome shotgun (WGS) entry which is preliminary data.</text>
</comment>
<reference evidence="18" key="1">
    <citation type="submission" date="2017-02" db="EMBL/GenBank/DDBJ databases">
        <title>Delving into the versatile metabolic prowess of the omnipresent phylum Bacteroidetes.</title>
        <authorList>
            <person name="Nobu M.K."/>
            <person name="Mei R."/>
            <person name="Narihiro T."/>
            <person name="Kuroda K."/>
            <person name="Liu W.-T."/>
        </authorList>
    </citation>
    <scope>NUCLEOTIDE SEQUENCE</scope>
    <source>
        <strain evidence="18">ADurb.Bin276</strain>
    </source>
</reference>
<dbReference type="GO" id="GO:0052655">
    <property type="term" value="F:L-valine-2-oxoglutarate transaminase activity"/>
    <property type="evidence" value="ECO:0007669"/>
    <property type="project" value="RHEA"/>
</dbReference>
<name>A0A1V5STE7_9BACT</name>
<evidence type="ECO:0000256" key="10">
    <source>
        <dbReference type="ARBA" id="ARBA00022898"/>
    </source>
</evidence>
<evidence type="ECO:0000256" key="13">
    <source>
        <dbReference type="ARBA" id="ARBA00048798"/>
    </source>
</evidence>
<evidence type="ECO:0000256" key="8">
    <source>
        <dbReference type="ARBA" id="ARBA00022605"/>
    </source>
</evidence>
<comment type="pathway">
    <text evidence="5 17">Amino-acid biosynthesis; L-leucine biosynthesis; L-leucine from 3-methyl-2-oxobutanoate: step 4/4.</text>
</comment>
<evidence type="ECO:0000256" key="5">
    <source>
        <dbReference type="ARBA" id="ARBA00005072"/>
    </source>
</evidence>
<protein>
    <recommendedName>
        <fullName evidence="17">Branched-chain-amino-acid aminotransferase</fullName>
        <shortName evidence="17">BCAT</shortName>
        <ecNumber evidence="17">2.6.1.42</ecNumber>
    </recommendedName>
</protein>
<evidence type="ECO:0000256" key="16">
    <source>
        <dbReference type="RuleBase" id="RU004516"/>
    </source>
</evidence>
<comment type="catalytic activity">
    <reaction evidence="14 17">
        <text>L-leucine + 2-oxoglutarate = 4-methyl-2-oxopentanoate + L-glutamate</text>
        <dbReference type="Rhea" id="RHEA:18321"/>
        <dbReference type="ChEBI" id="CHEBI:16810"/>
        <dbReference type="ChEBI" id="CHEBI:17865"/>
        <dbReference type="ChEBI" id="CHEBI:29985"/>
        <dbReference type="ChEBI" id="CHEBI:57427"/>
        <dbReference type="EC" id="2.6.1.42"/>
    </reaction>
</comment>
<evidence type="ECO:0000256" key="11">
    <source>
        <dbReference type="ARBA" id="ARBA00023304"/>
    </source>
</evidence>
<dbReference type="InterPro" id="IPR036038">
    <property type="entry name" value="Aminotransferase-like"/>
</dbReference>
<dbReference type="InterPro" id="IPR050571">
    <property type="entry name" value="Class-IV_PLP-Dep_Aminotrnsfr"/>
</dbReference>
<evidence type="ECO:0000256" key="2">
    <source>
        <dbReference type="ARBA" id="ARBA00003109"/>
    </source>
</evidence>
<dbReference type="UniPathway" id="UPA00047">
    <property type="reaction ID" value="UER00058"/>
</dbReference>
<dbReference type="EMBL" id="MWBQ01000094">
    <property type="protein sequence ID" value="OQA57242.1"/>
    <property type="molecule type" value="Genomic_DNA"/>
</dbReference>
<comment type="cofactor">
    <cofactor evidence="1 16">
        <name>pyridoxal 5'-phosphate</name>
        <dbReference type="ChEBI" id="CHEBI:597326"/>
    </cofactor>
</comment>
<dbReference type="GO" id="GO:0009099">
    <property type="term" value="P:L-valine biosynthetic process"/>
    <property type="evidence" value="ECO:0007669"/>
    <property type="project" value="UniProtKB-UniPathway"/>
</dbReference>
<comment type="function">
    <text evidence="2 17">Acts on leucine, isoleucine and valine.</text>
</comment>
<dbReference type="GO" id="GO:0005829">
    <property type="term" value="C:cytosol"/>
    <property type="evidence" value="ECO:0007669"/>
    <property type="project" value="TreeGrafter"/>
</dbReference>
<keyword evidence="10 16" id="KW-0663">Pyridoxal phosphate</keyword>
<evidence type="ECO:0000256" key="17">
    <source>
        <dbReference type="RuleBase" id="RU364094"/>
    </source>
</evidence>
<dbReference type="NCBIfam" id="NF005146">
    <property type="entry name" value="PRK06606.1"/>
    <property type="match status" value="1"/>
</dbReference>
<dbReference type="FunFam" id="3.20.10.10:FF:000002">
    <property type="entry name" value="D-alanine aminotransferase"/>
    <property type="match status" value="1"/>
</dbReference>
<evidence type="ECO:0000256" key="6">
    <source>
        <dbReference type="ARBA" id="ARBA00009320"/>
    </source>
</evidence>